<dbReference type="NCBIfam" id="TIGR01974">
    <property type="entry name" value="NDH_I_L"/>
    <property type="match status" value="1"/>
</dbReference>
<feature type="transmembrane region" description="Helical" evidence="6">
    <location>
        <begin position="420"/>
        <end position="445"/>
    </location>
</feature>
<evidence type="ECO:0000256" key="3">
    <source>
        <dbReference type="ARBA" id="ARBA00022989"/>
    </source>
</evidence>
<keyword evidence="3 6" id="KW-1133">Transmembrane helix</keyword>
<accession>A0ABV3ZBN5</accession>
<keyword evidence="10" id="KW-1185">Reference proteome</keyword>
<feature type="transmembrane region" description="Helical" evidence="6">
    <location>
        <begin position="86"/>
        <end position="104"/>
    </location>
</feature>
<evidence type="ECO:0000256" key="2">
    <source>
        <dbReference type="ARBA" id="ARBA00022692"/>
    </source>
</evidence>
<evidence type="ECO:0000256" key="1">
    <source>
        <dbReference type="ARBA" id="ARBA00004127"/>
    </source>
</evidence>
<evidence type="ECO:0000256" key="6">
    <source>
        <dbReference type="SAM" id="Phobius"/>
    </source>
</evidence>
<evidence type="ECO:0000259" key="8">
    <source>
        <dbReference type="Pfam" id="PF00662"/>
    </source>
</evidence>
<dbReference type="Gene3D" id="1.20.5.2700">
    <property type="match status" value="1"/>
</dbReference>
<comment type="caution">
    <text evidence="9">The sequence shown here is derived from an EMBL/GenBank/DDBJ whole genome shotgun (WGS) entry which is preliminary data.</text>
</comment>
<feature type="transmembrane region" description="Helical" evidence="6">
    <location>
        <begin position="252"/>
        <end position="270"/>
    </location>
</feature>
<organism evidence="9 10">
    <name type="scientific">Danxiaibacter flavus</name>
    <dbReference type="NCBI Taxonomy" id="3049108"/>
    <lineage>
        <taxon>Bacteria</taxon>
        <taxon>Pseudomonadati</taxon>
        <taxon>Bacteroidota</taxon>
        <taxon>Chitinophagia</taxon>
        <taxon>Chitinophagales</taxon>
        <taxon>Chitinophagaceae</taxon>
        <taxon>Danxiaibacter</taxon>
    </lineage>
</organism>
<feature type="transmembrane region" description="Helical" evidence="6">
    <location>
        <begin position="173"/>
        <end position="192"/>
    </location>
</feature>
<keyword evidence="2 5" id="KW-0812">Transmembrane</keyword>
<feature type="transmembrane region" description="Helical" evidence="6">
    <location>
        <begin position="30"/>
        <end position="51"/>
    </location>
</feature>
<feature type="transmembrane region" description="Helical" evidence="6">
    <location>
        <begin position="116"/>
        <end position="135"/>
    </location>
</feature>
<keyword evidence="4 6" id="KW-0472">Membrane</keyword>
<feature type="transmembrane region" description="Helical" evidence="6">
    <location>
        <begin position="141"/>
        <end position="161"/>
    </location>
</feature>
<evidence type="ECO:0000313" key="10">
    <source>
        <dbReference type="Proteomes" id="UP001560573"/>
    </source>
</evidence>
<proteinExistence type="predicted"/>
<dbReference type="InterPro" id="IPR018393">
    <property type="entry name" value="NADHpl_OxRdtase_5_subgr"/>
</dbReference>
<dbReference type="InterPro" id="IPR003945">
    <property type="entry name" value="NU5C-like"/>
</dbReference>
<feature type="transmembrane region" description="Helical" evidence="6">
    <location>
        <begin position="310"/>
        <end position="332"/>
    </location>
</feature>
<feature type="transmembrane region" description="Helical" evidence="6">
    <location>
        <begin position="212"/>
        <end position="231"/>
    </location>
</feature>
<evidence type="ECO:0000259" key="7">
    <source>
        <dbReference type="Pfam" id="PF00361"/>
    </source>
</evidence>
<sequence>MHQTLSLIPALPLAGFLILSLLGRRLPNRLVALIGAGVISAAAIIAIWLGISFLQAPPDSGAYSVELWRWMSVANFNCSFSLHVDALSLVFVFVITFVGALIHIYSAGFMKHDRDYARFFASMNLFVCAMLLLVMADNLVLLYLGWEGVGLCSYLLIGFWYETTANVQAANKAFYITRVGDTAMAIGFFLLFRELGTLDIPAIQKLAPEHFTSGSPIITAIALLLLAGGMGKSAQVPLQTWLPDAMAGPSPVSALIHAATMVTAGVYLVARMHVLFQLSPLVMSITAVIGALTLFIAGCSAMVQTDIKRILAYSTISQVGYMFLALGVGAWSAGVFHFFTHAFFKALLFLAAGAVIESLHHEHGIFKMGGLKNKMPLVFYTFLAGAAALAALPLITAGFFSKDQVLWYALSANGGNPLLWIVALLGAFITAFYTTRLMLVVFWGTEKTHVGELPGRLMTLPLVILAILSICAGFIEWPHNMLHITLFSDLVQKVLPPVVEAEPVPSEALFQLIAVVATFSGVFVGYLLYRKNTSIIESWKQTPAMVWLRDFFYTGWKFDELYNILFVRPFVFITQLNKQDVIDKIYAGIVSLFQRLNGIFSVSQDGSVRTYVIGVLIGIIFILALQLIL</sequence>
<gene>
    <name evidence="9" type="primary">nuoL</name>
    <name evidence="9" type="ORF">QTN47_07210</name>
</gene>
<dbReference type="PANTHER" id="PTHR42829">
    <property type="entry name" value="NADH-UBIQUINONE OXIDOREDUCTASE CHAIN 5"/>
    <property type="match status" value="1"/>
</dbReference>
<feature type="transmembrane region" description="Helical" evidence="6">
    <location>
        <begin position="6"/>
        <end position="23"/>
    </location>
</feature>
<feature type="domain" description="NADH-Ubiquinone oxidoreductase (complex I) chain 5 N-terminal" evidence="8">
    <location>
        <begin position="70"/>
        <end position="120"/>
    </location>
</feature>
<reference evidence="9 10" key="1">
    <citation type="submission" date="2023-07" db="EMBL/GenBank/DDBJ databases">
        <authorList>
            <person name="Lian W.-H."/>
        </authorList>
    </citation>
    <scope>NUCLEOTIDE SEQUENCE [LARGE SCALE GENOMIC DNA]</scope>
    <source>
        <strain evidence="9 10">SYSU DXS3180</strain>
    </source>
</reference>
<dbReference type="Proteomes" id="UP001560573">
    <property type="component" value="Unassembled WGS sequence"/>
</dbReference>
<dbReference type="PRINTS" id="PR01434">
    <property type="entry name" value="NADHDHGNASE5"/>
</dbReference>
<dbReference type="RefSeq" id="WP_369328681.1">
    <property type="nucleotide sequence ID" value="NZ_JAULBC010000002.1"/>
</dbReference>
<feature type="transmembrane region" description="Helical" evidence="6">
    <location>
        <begin position="377"/>
        <end position="400"/>
    </location>
</feature>
<feature type="transmembrane region" description="Helical" evidence="6">
    <location>
        <begin position="610"/>
        <end position="628"/>
    </location>
</feature>
<comment type="subcellular location">
    <subcellularLocation>
        <location evidence="1">Endomembrane system</location>
        <topology evidence="1">Multi-pass membrane protein</topology>
    </subcellularLocation>
    <subcellularLocation>
        <location evidence="5">Membrane</location>
        <topology evidence="5">Multi-pass membrane protein</topology>
    </subcellularLocation>
</comment>
<dbReference type="InterPro" id="IPR001750">
    <property type="entry name" value="ND/Mrp_TM"/>
</dbReference>
<dbReference type="InterPro" id="IPR001516">
    <property type="entry name" value="Proton_antipo_N"/>
</dbReference>
<evidence type="ECO:0000313" key="9">
    <source>
        <dbReference type="EMBL" id="MEX6687277.1"/>
    </source>
</evidence>
<dbReference type="Pfam" id="PF00361">
    <property type="entry name" value="Proton_antipo_M"/>
    <property type="match status" value="1"/>
</dbReference>
<dbReference type="PANTHER" id="PTHR42829:SF2">
    <property type="entry name" value="NADH-UBIQUINONE OXIDOREDUCTASE CHAIN 5"/>
    <property type="match status" value="1"/>
</dbReference>
<evidence type="ECO:0000256" key="5">
    <source>
        <dbReference type="RuleBase" id="RU000320"/>
    </source>
</evidence>
<evidence type="ECO:0000256" key="4">
    <source>
        <dbReference type="ARBA" id="ARBA00023136"/>
    </source>
</evidence>
<dbReference type="EMBL" id="JAULBC010000002">
    <property type="protein sequence ID" value="MEX6687277.1"/>
    <property type="molecule type" value="Genomic_DNA"/>
</dbReference>
<name>A0ABV3ZBN5_9BACT</name>
<dbReference type="PRINTS" id="PR01435">
    <property type="entry name" value="NPOXDRDTASE5"/>
</dbReference>
<dbReference type="Pfam" id="PF00662">
    <property type="entry name" value="Proton_antipo_N"/>
    <property type="match status" value="1"/>
</dbReference>
<dbReference type="NCBIfam" id="NF005141">
    <property type="entry name" value="PRK06590.1"/>
    <property type="match status" value="1"/>
</dbReference>
<feature type="transmembrane region" description="Helical" evidence="6">
    <location>
        <begin position="508"/>
        <end position="529"/>
    </location>
</feature>
<protein>
    <submittedName>
        <fullName evidence="9">NADH-quinone oxidoreductase subunit L</fullName>
    </submittedName>
</protein>
<feature type="transmembrane region" description="Helical" evidence="6">
    <location>
        <begin position="338"/>
        <end position="356"/>
    </location>
</feature>
<feature type="transmembrane region" description="Helical" evidence="6">
    <location>
        <begin position="282"/>
        <end position="303"/>
    </location>
</feature>
<feature type="domain" description="NADH:quinone oxidoreductase/Mrp antiporter transmembrane" evidence="7">
    <location>
        <begin position="136"/>
        <end position="429"/>
    </location>
</feature>
<feature type="transmembrane region" description="Helical" evidence="6">
    <location>
        <begin position="457"/>
        <end position="475"/>
    </location>
</feature>